<dbReference type="EMBL" id="JBHSDV010000003">
    <property type="protein sequence ID" value="MFC4388392.1"/>
    <property type="molecule type" value="Genomic_DNA"/>
</dbReference>
<evidence type="ECO:0000313" key="3">
    <source>
        <dbReference type="Proteomes" id="UP001595880"/>
    </source>
</evidence>
<keyword evidence="1" id="KW-0472">Membrane</keyword>
<organism evidence="2 3">
    <name type="scientific">Gracilibacillus marinus</name>
    <dbReference type="NCBI Taxonomy" id="630535"/>
    <lineage>
        <taxon>Bacteria</taxon>
        <taxon>Bacillati</taxon>
        <taxon>Bacillota</taxon>
        <taxon>Bacilli</taxon>
        <taxon>Bacillales</taxon>
        <taxon>Bacillaceae</taxon>
        <taxon>Gracilibacillus</taxon>
    </lineage>
</organism>
<keyword evidence="1" id="KW-0812">Transmembrane</keyword>
<proteinExistence type="predicted"/>
<evidence type="ECO:0000256" key="1">
    <source>
        <dbReference type="SAM" id="Phobius"/>
    </source>
</evidence>
<keyword evidence="3" id="KW-1185">Reference proteome</keyword>
<dbReference type="RefSeq" id="WP_390199373.1">
    <property type="nucleotide sequence ID" value="NZ_JBHSDV010000003.1"/>
</dbReference>
<feature type="transmembrane region" description="Helical" evidence="1">
    <location>
        <begin position="176"/>
        <end position="196"/>
    </location>
</feature>
<evidence type="ECO:0000313" key="2">
    <source>
        <dbReference type="EMBL" id="MFC4388392.1"/>
    </source>
</evidence>
<feature type="transmembrane region" description="Helical" evidence="1">
    <location>
        <begin position="20"/>
        <end position="40"/>
    </location>
</feature>
<feature type="transmembrane region" description="Helical" evidence="1">
    <location>
        <begin position="111"/>
        <end position="133"/>
    </location>
</feature>
<comment type="caution">
    <text evidence="2">The sequence shown here is derived from an EMBL/GenBank/DDBJ whole genome shotgun (WGS) entry which is preliminary data.</text>
</comment>
<keyword evidence="1" id="KW-1133">Transmembrane helix</keyword>
<name>A0ABV8VWY7_9BACI</name>
<feature type="transmembrane region" description="Helical" evidence="1">
    <location>
        <begin position="60"/>
        <end position="81"/>
    </location>
</feature>
<dbReference type="Proteomes" id="UP001595880">
    <property type="component" value="Unassembled WGS sequence"/>
</dbReference>
<accession>A0ABV8VWY7</accession>
<protein>
    <recommendedName>
        <fullName evidence="4">ABC-2 family transporter protein</fullName>
    </recommendedName>
</protein>
<evidence type="ECO:0008006" key="4">
    <source>
        <dbReference type="Google" id="ProtNLM"/>
    </source>
</evidence>
<feature type="transmembrane region" description="Helical" evidence="1">
    <location>
        <begin position="145"/>
        <end position="164"/>
    </location>
</feature>
<feature type="transmembrane region" description="Helical" evidence="1">
    <location>
        <begin position="216"/>
        <end position="236"/>
    </location>
</feature>
<reference evidence="3" key="1">
    <citation type="journal article" date="2019" name="Int. J. Syst. Evol. Microbiol.">
        <title>The Global Catalogue of Microorganisms (GCM) 10K type strain sequencing project: providing services to taxonomists for standard genome sequencing and annotation.</title>
        <authorList>
            <consortium name="The Broad Institute Genomics Platform"/>
            <consortium name="The Broad Institute Genome Sequencing Center for Infectious Disease"/>
            <person name="Wu L."/>
            <person name="Ma J."/>
        </authorList>
    </citation>
    <scope>NUCLEOTIDE SEQUENCE [LARGE SCALE GENOMIC DNA]</scope>
    <source>
        <strain evidence="3">KACC 14058</strain>
    </source>
</reference>
<gene>
    <name evidence="2" type="ORF">ACFOZ1_11335</name>
</gene>
<sequence>MRNHVLWIVKNDLMVNWPSFIATLLGTLLMAMITGVSLDYVIEELYNGAKLNNNTIFLDIIFLGITPSFVTLFISGPYLSFRTLKEDPFSRKLALLRSLPISIKSIFISRIVLMCTYFILFTICFYIVVYSNVSESSLQQFDFTSLIYLFLFWSGYALATGSILTYMEYGTNGKKLFLSQVVSLFLIFIVITFMIILFQTSVTEWSIKLIRDYQHIPVLCSILIGSIGFVTTTAALRQRLINRDYI</sequence>